<evidence type="ECO:0000313" key="1">
    <source>
        <dbReference type="EMBL" id="KAJ7393119.1"/>
    </source>
</evidence>
<accession>A0A9X0DCL5</accession>
<name>A0A9X0DCL5_9CNID</name>
<dbReference type="EMBL" id="MU825399">
    <property type="protein sequence ID" value="KAJ7393119.1"/>
    <property type="molecule type" value="Genomic_DNA"/>
</dbReference>
<protein>
    <submittedName>
        <fullName evidence="1">Uncharacterized protein</fullName>
    </submittedName>
</protein>
<organism evidence="1 2">
    <name type="scientific">Desmophyllum pertusum</name>
    <dbReference type="NCBI Taxonomy" id="174260"/>
    <lineage>
        <taxon>Eukaryota</taxon>
        <taxon>Metazoa</taxon>
        <taxon>Cnidaria</taxon>
        <taxon>Anthozoa</taxon>
        <taxon>Hexacorallia</taxon>
        <taxon>Scleractinia</taxon>
        <taxon>Caryophylliina</taxon>
        <taxon>Caryophylliidae</taxon>
        <taxon>Desmophyllum</taxon>
    </lineage>
</organism>
<reference evidence="1" key="1">
    <citation type="submission" date="2023-01" db="EMBL/GenBank/DDBJ databases">
        <title>Genome assembly of the deep-sea coral Lophelia pertusa.</title>
        <authorList>
            <person name="Herrera S."/>
            <person name="Cordes E."/>
        </authorList>
    </citation>
    <scope>NUCLEOTIDE SEQUENCE</scope>
    <source>
        <strain evidence="1">USNM1676648</strain>
        <tissue evidence="1">Polyp</tissue>
    </source>
</reference>
<keyword evidence="2" id="KW-1185">Reference proteome</keyword>
<evidence type="ECO:0000313" key="2">
    <source>
        <dbReference type="Proteomes" id="UP001163046"/>
    </source>
</evidence>
<dbReference type="AlphaFoldDB" id="A0A9X0DCL5"/>
<comment type="caution">
    <text evidence="1">The sequence shown here is derived from an EMBL/GenBank/DDBJ whole genome shotgun (WGS) entry which is preliminary data.</text>
</comment>
<proteinExistence type="predicted"/>
<sequence length="105" mass="11473">MLYAPSGEKGDSVGRAIGRGRLAHLYPCETLPKIAGLCSPNGAKPVSYPDSSGFSVSQELEEHGYETVTPKVCNRQQQPLSVSYSNFNFLCRSSNYAPFVCFQFS</sequence>
<dbReference type="Proteomes" id="UP001163046">
    <property type="component" value="Unassembled WGS sequence"/>
</dbReference>
<gene>
    <name evidence="1" type="ORF">OS493_008418</name>
</gene>